<feature type="compositionally biased region" description="Basic and acidic residues" evidence="1">
    <location>
        <begin position="47"/>
        <end position="66"/>
    </location>
</feature>
<dbReference type="Proteomes" id="UP001189429">
    <property type="component" value="Unassembled WGS sequence"/>
</dbReference>
<name>A0ABN9SUX3_9DINO</name>
<evidence type="ECO:0000256" key="1">
    <source>
        <dbReference type="SAM" id="MobiDB-lite"/>
    </source>
</evidence>
<feature type="compositionally biased region" description="Acidic residues" evidence="1">
    <location>
        <begin position="227"/>
        <end position="248"/>
    </location>
</feature>
<evidence type="ECO:0000313" key="2">
    <source>
        <dbReference type="EMBL" id="CAK0836303.1"/>
    </source>
</evidence>
<accession>A0ABN9SUX3</accession>
<evidence type="ECO:0000313" key="3">
    <source>
        <dbReference type="Proteomes" id="UP001189429"/>
    </source>
</evidence>
<proteinExistence type="predicted"/>
<reference evidence="2" key="1">
    <citation type="submission" date="2023-10" db="EMBL/GenBank/DDBJ databases">
        <authorList>
            <person name="Chen Y."/>
            <person name="Shah S."/>
            <person name="Dougan E. K."/>
            <person name="Thang M."/>
            <person name="Chan C."/>
        </authorList>
    </citation>
    <scope>NUCLEOTIDE SEQUENCE [LARGE SCALE GENOMIC DNA]</scope>
</reference>
<sequence length="299" mass="32581">PFCFLALRKGTGAKPVREYRRVRRGGGGLARRPRHLPARKKGGAIGRRWDERGLPPKHPRTDDHPLRTSVPRPPRSAAVQTHLGSDEGSATRPARSALATRQLGPACSLNVIASPARRPPRLHARVTLGRSDLWCVALGGPLGERARARKPPPPHRVRRTGNPLGPAPQATPAERPPLRMWSTRPLAPTHPGRVPWGSGTRTSTPPAWAGGEVDEGHQLRRRHSGAEVEEQAESTEEEEEEEEEEQEEDPARKIFPWRLELRGCRAAPPRAEGHGHGRQAGGRCPDERGGGGKADAGQA</sequence>
<dbReference type="EMBL" id="CAUYUJ010013488">
    <property type="protein sequence ID" value="CAK0836303.1"/>
    <property type="molecule type" value="Genomic_DNA"/>
</dbReference>
<organism evidence="2 3">
    <name type="scientific">Prorocentrum cordatum</name>
    <dbReference type="NCBI Taxonomy" id="2364126"/>
    <lineage>
        <taxon>Eukaryota</taxon>
        <taxon>Sar</taxon>
        <taxon>Alveolata</taxon>
        <taxon>Dinophyceae</taxon>
        <taxon>Prorocentrales</taxon>
        <taxon>Prorocentraceae</taxon>
        <taxon>Prorocentrum</taxon>
    </lineage>
</organism>
<keyword evidence="3" id="KW-1185">Reference proteome</keyword>
<gene>
    <name evidence="2" type="ORF">PCOR1329_LOCUS32836</name>
</gene>
<comment type="caution">
    <text evidence="2">The sequence shown here is derived from an EMBL/GenBank/DDBJ whole genome shotgun (WGS) entry which is preliminary data.</text>
</comment>
<feature type="compositionally biased region" description="Basic residues" evidence="1">
    <location>
        <begin position="31"/>
        <end position="42"/>
    </location>
</feature>
<protein>
    <submittedName>
        <fullName evidence="2">Uncharacterized protein</fullName>
    </submittedName>
</protein>
<feature type="region of interest" description="Disordered" evidence="1">
    <location>
        <begin position="145"/>
        <end position="299"/>
    </location>
</feature>
<feature type="region of interest" description="Disordered" evidence="1">
    <location>
        <begin position="25"/>
        <end position="95"/>
    </location>
</feature>
<feature type="non-terminal residue" evidence="2">
    <location>
        <position position="1"/>
    </location>
</feature>
<feature type="compositionally biased region" description="Basic residues" evidence="1">
    <location>
        <begin position="147"/>
        <end position="159"/>
    </location>
</feature>